<protein>
    <submittedName>
        <fullName evidence="3">Vegetative cell wall protein gp1</fullName>
    </submittedName>
</protein>
<sequence>MDPKRNPQINRGIVSRSFGASSSSHQGLFGSRPPPPPPNHSSLPSSFPSSSHPLLPLPTPEPAIGIPIKPREAPQQHQKKPRPAAKRDDRWKREPAPQKPIEKAEGDGSAAVFDGSLYSVSPPPSSLPLPRFSITKPKAVPAQPVASCVAEAIVVGAGAGADDGATASDDLRRLLRL</sequence>
<dbReference type="GeneID" id="120272301"/>
<evidence type="ECO:0000256" key="1">
    <source>
        <dbReference type="SAM" id="MobiDB-lite"/>
    </source>
</evidence>
<name>A0AB40C5Y5_DIOCR</name>
<keyword evidence="2" id="KW-1185">Reference proteome</keyword>
<evidence type="ECO:0000313" key="2">
    <source>
        <dbReference type="Proteomes" id="UP001515500"/>
    </source>
</evidence>
<dbReference type="Proteomes" id="UP001515500">
    <property type="component" value="Chromosome 11"/>
</dbReference>
<feature type="region of interest" description="Disordered" evidence="1">
    <location>
        <begin position="1"/>
        <end position="117"/>
    </location>
</feature>
<feature type="compositionally biased region" description="Low complexity" evidence="1">
    <location>
        <begin position="40"/>
        <end position="54"/>
    </location>
</feature>
<gene>
    <name evidence="3" type="primary">LOC120272301</name>
</gene>
<reference evidence="3" key="1">
    <citation type="submission" date="2025-08" db="UniProtKB">
        <authorList>
            <consortium name="RefSeq"/>
        </authorList>
    </citation>
    <scope>IDENTIFICATION</scope>
</reference>
<feature type="compositionally biased region" description="Basic and acidic residues" evidence="1">
    <location>
        <begin position="85"/>
        <end position="106"/>
    </location>
</feature>
<dbReference type="AlphaFoldDB" id="A0AB40C5Y5"/>
<proteinExistence type="predicted"/>
<organism evidence="2 3">
    <name type="scientific">Dioscorea cayennensis subsp. rotundata</name>
    <name type="common">White Guinea yam</name>
    <name type="synonym">Dioscorea rotundata</name>
    <dbReference type="NCBI Taxonomy" id="55577"/>
    <lineage>
        <taxon>Eukaryota</taxon>
        <taxon>Viridiplantae</taxon>
        <taxon>Streptophyta</taxon>
        <taxon>Embryophyta</taxon>
        <taxon>Tracheophyta</taxon>
        <taxon>Spermatophyta</taxon>
        <taxon>Magnoliopsida</taxon>
        <taxon>Liliopsida</taxon>
        <taxon>Dioscoreales</taxon>
        <taxon>Dioscoreaceae</taxon>
        <taxon>Dioscorea</taxon>
    </lineage>
</organism>
<dbReference type="RefSeq" id="XP_039135032.1">
    <property type="nucleotide sequence ID" value="XM_039279098.1"/>
</dbReference>
<evidence type="ECO:0000313" key="3">
    <source>
        <dbReference type="RefSeq" id="XP_039135032.1"/>
    </source>
</evidence>
<accession>A0AB40C5Y5</accession>